<dbReference type="PRINTS" id="PR00722">
    <property type="entry name" value="CHYMOTRYPSIN"/>
</dbReference>
<dbReference type="InterPro" id="IPR001254">
    <property type="entry name" value="Trypsin_dom"/>
</dbReference>
<keyword evidence="9" id="KW-1185">Reference proteome</keyword>
<feature type="chain" id="PRO_5042093616" evidence="6">
    <location>
        <begin position="19"/>
        <end position="250"/>
    </location>
</feature>
<dbReference type="InterPro" id="IPR043504">
    <property type="entry name" value="Peptidase_S1_PA_chymotrypsin"/>
</dbReference>
<dbReference type="InterPro" id="IPR001314">
    <property type="entry name" value="Peptidase_S1A"/>
</dbReference>
<feature type="domain" description="Peptidase S1" evidence="7">
    <location>
        <begin position="25"/>
        <end position="248"/>
    </location>
</feature>
<organism evidence="8 9">
    <name type="scientific">Acipenser oxyrinchus oxyrinchus</name>
    <dbReference type="NCBI Taxonomy" id="40147"/>
    <lineage>
        <taxon>Eukaryota</taxon>
        <taxon>Metazoa</taxon>
        <taxon>Chordata</taxon>
        <taxon>Craniata</taxon>
        <taxon>Vertebrata</taxon>
        <taxon>Euteleostomi</taxon>
        <taxon>Actinopterygii</taxon>
        <taxon>Chondrostei</taxon>
        <taxon>Acipenseriformes</taxon>
        <taxon>Acipenseridae</taxon>
        <taxon>Acipenser</taxon>
    </lineage>
</organism>
<evidence type="ECO:0000256" key="2">
    <source>
        <dbReference type="ARBA" id="ARBA00022729"/>
    </source>
</evidence>
<dbReference type="Gene3D" id="2.40.10.10">
    <property type="entry name" value="Trypsin-like serine proteases"/>
    <property type="match status" value="2"/>
</dbReference>
<evidence type="ECO:0000256" key="3">
    <source>
        <dbReference type="ARBA" id="ARBA00022801"/>
    </source>
</evidence>
<keyword evidence="1 8" id="KW-0645">Protease</keyword>
<dbReference type="SUPFAM" id="SSF50494">
    <property type="entry name" value="Trypsin-like serine proteases"/>
    <property type="match status" value="1"/>
</dbReference>
<keyword evidence="5" id="KW-1015">Disulfide bond</keyword>
<keyword evidence="2 6" id="KW-0732">Signal</keyword>
<accession>A0AAD8CT62</accession>
<dbReference type="PROSITE" id="PS00134">
    <property type="entry name" value="TRYPSIN_HIS"/>
    <property type="match status" value="1"/>
</dbReference>
<reference evidence="8" key="1">
    <citation type="submission" date="2022-02" db="EMBL/GenBank/DDBJ databases">
        <title>Atlantic sturgeon de novo genome assembly.</title>
        <authorList>
            <person name="Stock M."/>
            <person name="Klopp C."/>
            <person name="Guiguen Y."/>
            <person name="Cabau C."/>
            <person name="Parinello H."/>
            <person name="Santidrian Yebra-Pimentel E."/>
            <person name="Kuhl H."/>
            <person name="Dirks R.P."/>
            <person name="Guessner J."/>
            <person name="Wuertz S."/>
            <person name="Du K."/>
            <person name="Schartl M."/>
        </authorList>
    </citation>
    <scope>NUCLEOTIDE SEQUENCE</scope>
    <source>
        <strain evidence="8">STURGEONOMICS-FGT-2020</strain>
        <tissue evidence="8">Whole blood</tissue>
    </source>
</reference>
<dbReference type="PROSITE" id="PS50240">
    <property type="entry name" value="TRYPSIN_DOM"/>
    <property type="match status" value="1"/>
</dbReference>
<proteinExistence type="predicted"/>
<dbReference type="InterPro" id="IPR009003">
    <property type="entry name" value="Peptidase_S1_PA"/>
</dbReference>
<dbReference type="InterPro" id="IPR018114">
    <property type="entry name" value="TRYPSIN_HIS"/>
</dbReference>
<dbReference type="Proteomes" id="UP001230051">
    <property type="component" value="Unassembled WGS sequence"/>
</dbReference>
<dbReference type="Pfam" id="PF00089">
    <property type="entry name" value="Trypsin"/>
    <property type="match status" value="1"/>
</dbReference>
<dbReference type="GO" id="GO:0006508">
    <property type="term" value="P:proteolysis"/>
    <property type="evidence" value="ECO:0007669"/>
    <property type="project" value="UniProtKB-KW"/>
</dbReference>
<evidence type="ECO:0000256" key="5">
    <source>
        <dbReference type="ARBA" id="ARBA00023157"/>
    </source>
</evidence>
<evidence type="ECO:0000313" key="8">
    <source>
        <dbReference type="EMBL" id="KAK1157118.1"/>
    </source>
</evidence>
<feature type="signal peptide" evidence="6">
    <location>
        <begin position="1"/>
        <end position="18"/>
    </location>
</feature>
<dbReference type="GO" id="GO:0004252">
    <property type="term" value="F:serine-type endopeptidase activity"/>
    <property type="evidence" value="ECO:0007669"/>
    <property type="project" value="InterPro"/>
</dbReference>
<evidence type="ECO:0000256" key="4">
    <source>
        <dbReference type="ARBA" id="ARBA00022825"/>
    </source>
</evidence>
<dbReference type="CDD" id="cd00190">
    <property type="entry name" value="Tryp_SPc"/>
    <property type="match status" value="1"/>
</dbReference>
<evidence type="ECO:0000259" key="7">
    <source>
        <dbReference type="PROSITE" id="PS50240"/>
    </source>
</evidence>
<comment type="caution">
    <text evidence="8">The sequence shown here is derived from an EMBL/GenBank/DDBJ whole genome shotgun (WGS) entry which is preliminary data.</text>
</comment>
<sequence>MEPSLFAWLLLLLSAAYSWPVPDSIVGGHEAPAHSRPYMASLQIKKVHQCGGVLVREDFVLTAAHCSGRLTVVLGAHSVTQREASQQVFSVQKRYRVPNYREDVLKHDIMLLKLNRNATLNRYVQPIPVKSRGDVAAGTVCSTAGWGDITDDYTYPDKLQEVETTVLSRRECDKRWISQIRIDETMTCATDQGSFKGFCSGDSGGPLVCGGASVGVVSFSGARCGDPKFPDVYTRIASYRRWIEKVMSMK</sequence>
<protein>
    <submittedName>
        <fullName evidence="8">Mast cell protease 1A-like</fullName>
    </submittedName>
</protein>
<evidence type="ECO:0000256" key="1">
    <source>
        <dbReference type="ARBA" id="ARBA00022670"/>
    </source>
</evidence>
<keyword evidence="4" id="KW-0720">Serine protease</keyword>
<dbReference type="PANTHER" id="PTHR24271:SF55">
    <property type="entry name" value="SERINE PROTEASE 57"/>
    <property type="match status" value="1"/>
</dbReference>
<gene>
    <name evidence="8" type="primary">CFD</name>
    <name evidence="8" type="ORF">AOXY_G24694</name>
</gene>
<evidence type="ECO:0000313" key="9">
    <source>
        <dbReference type="Proteomes" id="UP001230051"/>
    </source>
</evidence>
<dbReference type="AlphaFoldDB" id="A0AAD8CT62"/>
<dbReference type="FunFam" id="2.40.10.10:FF:000120">
    <property type="entry name" value="Putative serine protease"/>
    <property type="match status" value="1"/>
</dbReference>
<dbReference type="EMBL" id="JAGXEW010000026">
    <property type="protein sequence ID" value="KAK1157118.1"/>
    <property type="molecule type" value="Genomic_DNA"/>
</dbReference>
<name>A0AAD8CT62_ACIOX</name>
<dbReference type="SMART" id="SM00020">
    <property type="entry name" value="Tryp_SPc"/>
    <property type="match status" value="1"/>
</dbReference>
<dbReference type="PANTHER" id="PTHR24271">
    <property type="entry name" value="KALLIKREIN-RELATED"/>
    <property type="match status" value="1"/>
</dbReference>
<evidence type="ECO:0000256" key="6">
    <source>
        <dbReference type="SAM" id="SignalP"/>
    </source>
</evidence>
<keyword evidence="3" id="KW-0378">Hydrolase</keyword>